<gene>
    <name evidence="2" type="ORF">M23134_08168</name>
</gene>
<feature type="signal peptide" evidence="1">
    <location>
        <begin position="1"/>
        <end position="19"/>
    </location>
</feature>
<keyword evidence="3" id="KW-1185">Reference proteome</keyword>
<protein>
    <recommendedName>
        <fullName evidence="4">Deoxyribose-phosphate aldolase</fullName>
    </recommendedName>
</protein>
<dbReference type="AlphaFoldDB" id="A1ZH70"/>
<sequence>MRTSLIFILLAGWFLNACAPQQKKNTSQEKANNAPEKNSLSLTKEQKIVNTVIAQHGGDLYKKAQVSFDFRDIHYTYKRNGGKYQYERSFKHDSLGQVHDVLTNEGFTRRVEGKEVAVNKEWTNKYSNSINSVVYFMFLPFNLNDNAVIKKYMGETTIKGQPYHQIQVTFKQEGGGEDHSDVYMYWMHKEKNTMDYFAYSYEIHEGGVRFRAAYNPRTIEGITFLDYENYKATKGTDLSELTKMYEAGKLKLLSKIENKNIKVSLIK</sequence>
<accession>A1ZH70</accession>
<reference evidence="2 3" key="1">
    <citation type="submission" date="2007-01" db="EMBL/GenBank/DDBJ databases">
        <authorList>
            <person name="Haygood M."/>
            <person name="Podell S."/>
            <person name="Anderson C."/>
            <person name="Hopkinson B."/>
            <person name="Roe K."/>
            <person name="Barbeau K."/>
            <person name="Gaasterland T."/>
            <person name="Ferriera S."/>
            <person name="Johnson J."/>
            <person name="Kravitz S."/>
            <person name="Beeson K."/>
            <person name="Sutton G."/>
            <person name="Rogers Y.-H."/>
            <person name="Friedman R."/>
            <person name="Frazier M."/>
            <person name="Venter J.C."/>
        </authorList>
    </citation>
    <scope>NUCLEOTIDE SEQUENCE [LARGE SCALE GENOMIC DNA]</scope>
    <source>
        <strain evidence="2 3">ATCC 23134</strain>
    </source>
</reference>
<evidence type="ECO:0008006" key="4">
    <source>
        <dbReference type="Google" id="ProtNLM"/>
    </source>
</evidence>
<name>A1ZH70_MICM2</name>
<dbReference type="Proteomes" id="UP000004095">
    <property type="component" value="Unassembled WGS sequence"/>
</dbReference>
<feature type="chain" id="PRO_5002641889" description="Deoxyribose-phosphate aldolase" evidence="1">
    <location>
        <begin position="20"/>
        <end position="267"/>
    </location>
</feature>
<dbReference type="eggNOG" id="ENOG502Z9BG">
    <property type="taxonomic scope" value="Bacteria"/>
</dbReference>
<keyword evidence="1" id="KW-0732">Signal</keyword>
<dbReference type="EMBL" id="AAWS01000007">
    <property type="protein sequence ID" value="EAY30339.1"/>
    <property type="molecule type" value="Genomic_DNA"/>
</dbReference>
<organism evidence="2 3">
    <name type="scientific">Microscilla marina ATCC 23134</name>
    <dbReference type="NCBI Taxonomy" id="313606"/>
    <lineage>
        <taxon>Bacteria</taxon>
        <taxon>Pseudomonadati</taxon>
        <taxon>Bacteroidota</taxon>
        <taxon>Cytophagia</taxon>
        <taxon>Cytophagales</taxon>
        <taxon>Microscillaceae</taxon>
        <taxon>Microscilla</taxon>
    </lineage>
</organism>
<dbReference type="InterPro" id="IPR045444">
    <property type="entry name" value="DUF6503"/>
</dbReference>
<dbReference type="RefSeq" id="WP_002695294.1">
    <property type="nucleotide sequence ID" value="NZ_AAWS01000007.1"/>
</dbReference>
<dbReference type="OrthoDB" id="982433at2"/>
<proteinExistence type="predicted"/>
<evidence type="ECO:0000313" key="2">
    <source>
        <dbReference type="EMBL" id="EAY30339.1"/>
    </source>
</evidence>
<comment type="caution">
    <text evidence="2">The sequence shown here is derived from an EMBL/GenBank/DDBJ whole genome shotgun (WGS) entry which is preliminary data.</text>
</comment>
<evidence type="ECO:0000313" key="3">
    <source>
        <dbReference type="Proteomes" id="UP000004095"/>
    </source>
</evidence>
<evidence type="ECO:0000256" key="1">
    <source>
        <dbReference type="SAM" id="SignalP"/>
    </source>
</evidence>
<dbReference type="Pfam" id="PF20113">
    <property type="entry name" value="DUF6503"/>
    <property type="match status" value="1"/>
</dbReference>